<proteinExistence type="predicted"/>
<dbReference type="RefSeq" id="WP_009575574.1">
    <property type="nucleotide sequence ID" value="NZ_AEIG01000032.1"/>
</dbReference>
<dbReference type="EMBL" id="AEIG01000032">
    <property type="protein sequence ID" value="EGG29823.1"/>
    <property type="molecule type" value="Genomic_DNA"/>
</dbReference>
<organism evidence="1 2">
    <name type="scientific">Aequoribacter fuscus</name>
    <dbReference type="NCBI Taxonomy" id="2518989"/>
    <lineage>
        <taxon>Bacteria</taxon>
        <taxon>Pseudomonadati</taxon>
        <taxon>Pseudomonadota</taxon>
        <taxon>Gammaproteobacteria</taxon>
        <taxon>Cellvibrionales</taxon>
        <taxon>Halieaceae</taxon>
        <taxon>Aequoribacter</taxon>
    </lineage>
</organism>
<dbReference type="Gene3D" id="3.40.50.2300">
    <property type="match status" value="2"/>
</dbReference>
<dbReference type="PANTHER" id="PTHR30146">
    <property type="entry name" value="LACI-RELATED TRANSCRIPTIONAL REPRESSOR"/>
    <property type="match status" value="1"/>
</dbReference>
<keyword evidence="2" id="KW-1185">Reference proteome</keyword>
<evidence type="ECO:0000313" key="2">
    <source>
        <dbReference type="Proteomes" id="UP000005615"/>
    </source>
</evidence>
<dbReference type="STRING" id="2518989.IMCC3088_1312"/>
<dbReference type="Gene3D" id="1.10.260.40">
    <property type="entry name" value="lambda repressor-like DNA-binding domains"/>
    <property type="match status" value="1"/>
</dbReference>
<dbReference type="Proteomes" id="UP000005615">
    <property type="component" value="Unassembled WGS sequence"/>
</dbReference>
<dbReference type="InterPro" id="IPR000843">
    <property type="entry name" value="HTH_LacI"/>
</dbReference>
<dbReference type="InterPro" id="IPR028082">
    <property type="entry name" value="Peripla_BP_I"/>
</dbReference>
<dbReference type="PROSITE" id="PS00356">
    <property type="entry name" value="HTH_LACI_1"/>
    <property type="match status" value="1"/>
</dbReference>
<protein>
    <submittedName>
        <fullName evidence="1">Transcriptional regulator</fullName>
    </submittedName>
</protein>
<dbReference type="SMART" id="SM00354">
    <property type="entry name" value="HTH_LACI"/>
    <property type="match status" value="1"/>
</dbReference>
<dbReference type="PANTHER" id="PTHR30146:SF120">
    <property type="entry name" value="ALANINE RACEMASE"/>
    <property type="match status" value="1"/>
</dbReference>
<dbReference type="Pfam" id="PF13377">
    <property type="entry name" value="Peripla_BP_3"/>
    <property type="match status" value="1"/>
</dbReference>
<evidence type="ECO:0000313" key="1">
    <source>
        <dbReference type="EMBL" id="EGG29823.1"/>
    </source>
</evidence>
<dbReference type="AlphaFoldDB" id="F3L1H2"/>
<sequence length="338" mass="36763">MSKSNRDLQMADIAALAGVSKSTVSRALADSPLVNNKTKALVRKIAKEKNYRFNSAARNFRTKQTLTIAVIIAAADDVEWSISDPFFLEITAAIAEALDQRGHQLLLTRTRPQQAEWIETFIRNRQADGVIVIGQGSIHTQLNELAEQFDVLSVWGAPVEGGQAYALAGSNNLQGGRLAGEHIAETGRKNIAFVGYQDHPEIASRFAGVQQGLAEHQLSISSELVFGSLMDRNTGEKSLEQLVNRRDEYDAVIAASDMQAFKVMSALQSVGVDIPRDVAVIGYDDIPAAAIYHPTLTTIRQDRSAGAELLVDNLLKVLDGKGPSCIELEPELIIRESA</sequence>
<dbReference type="OrthoDB" id="5718990at2"/>
<name>F3L1H2_9GAMM</name>
<dbReference type="PROSITE" id="PS50932">
    <property type="entry name" value="HTH_LACI_2"/>
    <property type="match status" value="1"/>
</dbReference>
<gene>
    <name evidence="1" type="ORF">IMCC3088_1312</name>
</gene>
<dbReference type="SUPFAM" id="SSF47413">
    <property type="entry name" value="lambda repressor-like DNA-binding domains"/>
    <property type="match status" value="1"/>
</dbReference>
<dbReference type="eggNOG" id="COG1609">
    <property type="taxonomic scope" value="Bacteria"/>
</dbReference>
<dbReference type="InterPro" id="IPR010982">
    <property type="entry name" value="Lambda_DNA-bd_dom_sf"/>
</dbReference>
<reference evidence="1 2" key="1">
    <citation type="journal article" date="2011" name="J. Bacteriol.">
        <title>Genome sequence of strain IMCC3088, a proteorhodopsin-containing marine bacterium belonging to the OM60/NOR5 clade.</title>
        <authorList>
            <person name="Jang Y."/>
            <person name="Oh H.M."/>
            <person name="Kang I."/>
            <person name="Lee K."/>
            <person name="Yang S.J."/>
            <person name="Cho J.C."/>
        </authorList>
    </citation>
    <scope>NUCLEOTIDE SEQUENCE [LARGE SCALE GENOMIC DNA]</scope>
    <source>
        <strain evidence="1 2">IMCC3088</strain>
    </source>
</reference>
<dbReference type="GO" id="GO:0000976">
    <property type="term" value="F:transcription cis-regulatory region binding"/>
    <property type="evidence" value="ECO:0007669"/>
    <property type="project" value="TreeGrafter"/>
</dbReference>
<dbReference type="CDD" id="cd01392">
    <property type="entry name" value="HTH_LacI"/>
    <property type="match status" value="1"/>
</dbReference>
<dbReference type="SUPFAM" id="SSF53822">
    <property type="entry name" value="Periplasmic binding protein-like I"/>
    <property type="match status" value="1"/>
</dbReference>
<dbReference type="Pfam" id="PF00356">
    <property type="entry name" value="LacI"/>
    <property type="match status" value="1"/>
</dbReference>
<dbReference type="GO" id="GO:0003700">
    <property type="term" value="F:DNA-binding transcription factor activity"/>
    <property type="evidence" value="ECO:0007669"/>
    <property type="project" value="TreeGrafter"/>
</dbReference>
<accession>F3L1H2</accession>
<dbReference type="InterPro" id="IPR046335">
    <property type="entry name" value="LacI/GalR-like_sensor"/>
</dbReference>
<comment type="caution">
    <text evidence="1">The sequence shown here is derived from an EMBL/GenBank/DDBJ whole genome shotgun (WGS) entry which is preliminary data.</text>
</comment>